<protein>
    <recommendedName>
        <fullName evidence="3">3-methyl-2-oxobutanoate hydroxymethyltransferase</fullName>
        <ecNumber evidence="3">2.1.2.11</ecNumber>
    </recommendedName>
</protein>
<dbReference type="Pfam" id="PF02548">
    <property type="entry name" value="Pantoate_transf"/>
    <property type="match status" value="1"/>
</dbReference>
<dbReference type="GO" id="GO:0005737">
    <property type="term" value="C:cytoplasm"/>
    <property type="evidence" value="ECO:0007669"/>
    <property type="project" value="TreeGrafter"/>
</dbReference>
<dbReference type="HAMAP" id="MF_00156">
    <property type="entry name" value="PanB"/>
    <property type="match status" value="1"/>
</dbReference>
<dbReference type="InterPro" id="IPR003700">
    <property type="entry name" value="Pantoate_hydroxy_MeTrfase"/>
</dbReference>
<evidence type="ECO:0000256" key="1">
    <source>
        <dbReference type="ARBA" id="ARBA00005033"/>
    </source>
</evidence>
<evidence type="ECO:0000256" key="4">
    <source>
        <dbReference type="ARBA" id="ARBA00022679"/>
    </source>
</evidence>
<comment type="similarity">
    <text evidence="2">Belongs to the PanB family.</text>
</comment>
<dbReference type="PANTHER" id="PTHR20881">
    <property type="entry name" value="3-METHYL-2-OXOBUTANOATE HYDROXYMETHYLTRANSFERASE"/>
    <property type="match status" value="1"/>
</dbReference>
<proteinExistence type="inferred from homology"/>
<dbReference type="Gene3D" id="3.20.20.60">
    <property type="entry name" value="Phosphoenolpyruvate-binding domains"/>
    <property type="match status" value="1"/>
</dbReference>
<dbReference type="CDD" id="cd06557">
    <property type="entry name" value="KPHMT-like"/>
    <property type="match status" value="1"/>
</dbReference>
<dbReference type="SUPFAM" id="SSF51621">
    <property type="entry name" value="Phosphoenolpyruvate/pyruvate domain"/>
    <property type="match status" value="1"/>
</dbReference>
<name>A0A382FRR3_9ZZZZ</name>
<dbReference type="NCBIfam" id="TIGR00222">
    <property type="entry name" value="panB"/>
    <property type="match status" value="1"/>
</dbReference>
<dbReference type="EMBL" id="UINC01051522">
    <property type="protein sequence ID" value="SVB65786.1"/>
    <property type="molecule type" value="Genomic_DNA"/>
</dbReference>
<evidence type="ECO:0000313" key="5">
    <source>
        <dbReference type="EMBL" id="SVB65786.1"/>
    </source>
</evidence>
<dbReference type="EC" id="2.1.2.11" evidence="3"/>
<dbReference type="AlphaFoldDB" id="A0A382FRR3"/>
<sequence>MAIQSIHDFQKLKKENRSICFITCYDFTSAHIISKSNIDSILVGDSAAMVQHGYSTTLHATTEMMAAHVAAVRRGAPDYFITADMPFLAHRKGLSKTMSAVEILMKSGANAVKIEGGKGQFKIISHIIESGVPVMGHLGLTPQSVHQLGGHKLQGKEKENADQILDDAVSLQESGVFSLVLEMVPAKLAKNITSTLTVPTIGIGAGANTSGQILVWQDLLGMNNEFNPKFLRKYLEGERLIKEALNKYCDDVRKKRFPEKEESY</sequence>
<reference evidence="5" key="1">
    <citation type="submission" date="2018-05" db="EMBL/GenBank/DDBJ databases">
        <authorList>
            <person name="Lanie J.A."/>
            <person name="Ng W.-L."/>
            <person name="Kazmierczak K.M."/>
            <person name="Andrzejewski T.M."/>
            <person name="Davidsen T.M."/>
            <person name="Wayne K.J."/>
            <person name="Tettelin H."/>
            <person name="Glass J.I."/>
            <person name="Rusch D."/>
            <person name="Podicherti R."/>
            <person name="Tsui H.-C.T."/>
            <person name="Winkler M.E."/>
        </authorList>
    </citation>
    <scope>NUCLEOTIDE SEQUENCE</scope>
</reference>
<dbReference type="InterPro" id="IPR015813">
    <property type="entry name" value="Pyrv/PenolPyrv_kinase-like_dom"/>
</dbReference>
<organism evidence="5">
    <name type="scientific">marine metagenome</name>
    <dbReference type="NCBI Taxonomy" id="408172"/>
    <lineage>
        <taxon>unclassified sequences</taxon>
        <taxon>metagenomes</taxon>
        <taxon>ecological metagenomes</taxon>
    </lineage>
</organism>
<dbReference type="PANTHER" id="PTHR20881:SF0">
    <property type="entry name" value="3-METHYL-2-OXOBUTANOATE HYDROXYMETHYLTRANSFERASE"/>
    <property type="match status" value="1"/>
</dbReference>
<gene>
    <name evidence="5" type="ORF">METZ01_LOCUS218640</name>
</gene>
<dbReference type="PIRSF" id="PIRSF000388">
    <property type="entry name" value="Pantoate_hydroxy_MeTrfase"/>
    <property type="match status" value="1"/>
</dbReference>
<keyword evidence="4" id="KW-0808">Transferase</keyword>
<dbReference type="InterPro" id="IPR040442">
    <property type="entry name" value="Pyrv_kinase-like_dom_sf"/>
</dbReference>
<dbReference type="GO" id="GO:0000287">
    <property type="term" value="F:magnesium ion binding"/>
    <property type="evidence" value="ECO:0007669"/>
    <property type="project" value="TreeGrafter"/>
</dbReference>
<dbReference type="FunFam" id="3.20.20.60:FF:000003">
    <property type="entry name" value="3-methyl-2-oxobutanoate hydroxymethyltransferase"/>
    <property type="match status" value="1"/>
</dbReference>
<dbReference type="NCBIfam" id="NF001452">
    <property type="entry name" value="PRK00311.1"/>
    <property type="match status" value="1"/>
</dbReference>
<evidence type="ECO:0000256" key="3">
    <source>
        <dbReference type="ARBA" id="ARBA00012618"/>
    </source>
</evidence>
<dbReference type="GO" id="GO:0003864">
    <property type="term" value="F:3-methyl-2-oxobutanoate hydroxymethyltransferase activity"/>
    <property type="evidence" value="ECO:0007669"/>
    <property type="project" value="UniProtKB-EC"/>
</dbReference>
<comment type="pathway">
    <text evidence="1">Cofactor biosynthesis; (R)-pantothenate biosynthesis; (R)-pantoate from 3-methyl-2-oxobutanoate: step 1/2.</text>
</comment>
<accession>A0A382FRR3</accession>
<dbReference type="GO" id="GO:0015940">
    <property type="term" value="P:pantothenate biosynthetic process"/>
    <property type="evidence" value="ECO:0007669"/>
    <property type="project" value="InterPro"/>
</dbReference>
<evidence type="ECO:0000256" key="2">
    <source>
        <dbReference type="ARBA" id="ARBA00008676"/>
    </source>
</evidence>